<organism evidence="2 3">
    <name type="scientific">Panacagrimonas perspica</name>
    <dbReference type="NCBI Taxonomy" id="381431"/>
    <lineage>
        <taxon>Bacteria</taxon>
        <taxon>Pseudomonadati</taxon>
        <taxon>Pseudomonadota</taxon>
        <taxon>Gammaproteobacteria</taxon>
        <taxon>Nevskiales</taxon>
        <taxon>Nevskiaceae</taxon>
        <taxon>Panacagrimonas</taxon>
    </lineage>
</organism>
<dbReference type="PANTHER" id="PTHR21310:SF57">
    <property type="entry name" value="BLR2944 PROTEIN"/>
    <property type="match status" value="1"/>
</dbReference>
<dbReference type="GO" id="GO:0016301">
    <property type="term" value="F:kinase activity"/>
    <property type="evidence" value="ECO:0007669"/>
    <property type="project" value="UniProtKB-KW"/>
</dbReference>
<dbReference type="RefSeq" id="WP_162850963.1">
    <property type="nucleotide sequence ID" value="NZ_MWIN01000022.1"/>
</dbReference>
<dbReference type="InterPro" id="IPR041726">
    <property type="entry name" value="ACAD10_11_N"/>
</dbReference>
<keyword evidence="2" id="KW-0808">Transferase</keyword>
<comment type="caution">
    <text evidence="2">The sequence shown here is derived from an EMBL/GenBank/DDBJ whole genome shotgun (WGS) entry which is preliminary data.</text>
</comment>
<dbReference type="InterPro" id="IPR011009">
    <property type="entry name" value="Kinase-like_dom_sf"/>
</dbReference>
<dbReference type="SUPFAM" id="SSF56112">
    <property type="entry name" value="Protein kinase-like (PK-like)"/>
    <property type="match status" value="1"/>
</dbReference>
<keyword evidence="2" id="KW-0418">Kinase</keyword>
<dbReference type="AlphaFoldDB" id="A0A4R7PBS8"/>
<evidence type="ECO:0000313" key="2">
    <source>
        <dbReference type="EMBL" id="TDU30941.1"/>
    </source>
</evidence>
<name>A0A4R7PBS8_9GAMM</name>
<keyword evidence="3" id="KW-1185">Reference proteome</keyword>
<protein>
    <submittedName>
        <fullName evidence="2">Aminoglycoside phosphotransferase (APT) family kinase protein</fullName>
    </submittedName>
</protein>
<gene>
    <name evidence="2" type="ORF">DFR24_0298</name>
</gene>
<evidence type="ECO:0000313" key="3">
    <source>
        <dbReference type="Proteomes" id="UP000295341"/>
    </source>
</evidence>
<dbReference type="Pfam" id="PF01636">
    <property type="entry name" value="APH"/>
    <property type="match status" value="1"/>
</dbReference>
<dbReference type="InterPro" id="IPR051678">
    <property type="entry name" value="AGP_Transferase"/>
</dbReference>
<dbReference type="InterPro" id="IPR002575">
    <property type="entry name" value="Aminoglycoside_PTrfase"/>
</dbReference>
<dbReference type="PANTHER" id="PTHR21310">
    <property type="entry name" value="AMINOGLYCOSIDE PHOSPHOTRANSFERASE-RELATED-RELATED"/>
    <property type="match status" value="1"/>
</dbReference>
<dbReference type="Gene3D" id="3.30.200.20">
    <property type="entry name" value="Phosphorylase Kinase, domain 1"/>
    <property type="match status" value="1"/>
</dbReference>
<reference evidence="2 3" key="1">
    <citation type="submission" date="2019-03" db="EMBL/GenBank/DDBJ databases">
        <title>Genomic Encyclopedia of Type Strains, Phase IV (KMG-IV): sequencing the most valuable type-strain genomes for metagenomic binning, comparative biology and taxonomic classification.</title>
        <authorList>
            <person name="Goeker M."/>
        </authorList>
    </citation>
    <scope>NUCLEOTIDE SEQUENCE [LARGE SCALE GENOMIC DNA]</scope>
    <source>
        <strain evidence="2 3">DSM 26377</strain>
    </source>
</reference>
<evidence type="ECO:0000259" key="1">
    <source>
        <dbReference type="Pfam" id="PF01636"/>
    </source>
</evidence>
<accession>A0A4R7PBS8</accession>
<sequence>MALDTRSQRLRANPTSDWIREVRERFPVESTLDEVMTRKLDNRRKGLEHLSDFTDLAERLTSYLRQHTGQADLSLTNLKRLSGGASKEQFTFDLTWKDASAQRVTRKLILRMDPSESVVETHRLREAQVLKAMVGQVPVPEVLWVDPDPHTLGHPFLIAVFLPGAVQPEGATKASGVGQMFPEKYRKALSGQFVDHMAAIHTLDWSKAPLSSFQKPKPGTNEGTRWALALWDRVWEEDTFEAHPVMAYAAGWLRRHMPVTGKPVVVHGDYRGGNFMFTPDLQINAILDWELAHLGDHHEDVSWATMTLTGARDDDGTLLSSGMIPRPQFLARYQERSGLKIDPQTLYYFDVFNAYKFAVITMATSLRAAYGKRTHLDAMMNLLTGLGYVCVATLQELLAQGPPK</sequence>
<dbReference type="Proteomes" id="UP000295341">
    <property type="component" value="Unassembled WGS sequence"/>
</dbReference>
<dbReference type="CDD" id="cd05154">
    <property type="entry name" value="ACAD10_11_N-like"/>
    <property type="match status" value="1"/>
</dbReference>
<dbReference type="EMBL" id="SOBT01000008">
    <property type="protein sequence ID" value="TDU30941.1"/>
    <property type="molecule type" value="Genomic_DNA"/>
</dbReference>
<dbReference type="Gene3D" id="3.90.1200.10">
    <property type="match status" value="1"/>
</dbReference>
<proteinExistence type="predicted"/>
<feature type="domain" description="Aminoglycoside phosphotransferase" evidence="1">
    <location>
        <begin position="100"/>
        <end position="313"/>
    </location>
</feature>